<organism evidence="3 4">
    <name type="scientific">Acidiferrimicrobium australe</name>
    <dbReference type="NCBI Taxonomy" id="2664430"/>
    <lineage>
        <taxon>Bacteria</taxon>
        <taxon>Bacillati</taxon>
        <taxon>Actinomycetota</taxon>
        <taxon>Acidimicrobiia</taxon>
        <taxon>Acidimicrobiales</taxon>
        <taxon>Acidimicrobiaceae</taxon>
        <taxon>Acidiferrimicrobium</taxon>
    </lineage>
</organism>
<dbReference type="EMBL" id="WJHE01000196">
    <property type="protein sequence ID" value="MST32009.1"/>
    <property type="molecule type" value="Genomic_DNA"/>
</dbReference>
<keyword evidence="3" id="KW-0808">Transferase</keyword>
<feature type="region of interest" description="Disordered" evidence="1">
    <location>
        <begin position="311"/>
        <end position="338"/>
    </location>
</feature>
<evidence type="ECO:0000313" key="3">
    <source>
        <dbReference type="EMBL" id="MST32009.1"/>
    </source>
</evidence>
<comment type="caution">
    <text evidence="3">The sequence shown here is derived from an EMBL/GenBank/DDBJ whole genome shotgun (WGS) entry which is preliminary data.</text>
</comment>
<feature type="domain" description="Glycosyl transferase family 28 C-terminal" evidence="2">
    <location>
        <begin position="172"/>
        <end position="291"/>
    </location>
</feature>
<sequence>MTRSRNTSIVFVASTGGHLVELLALSERLPVPADEALWVTFDTPQSRSLLSGRDVRFVRYAGPRDVMGALVNAAAATRIVRSRPLTHAFSTGASIAGSFLPVAAAHGIEAHYLESATRILGPSLTGRLLRLVPGVHLHSQSPAWADGTWPYAGSVFDGFVGVQGPPTPVRRVVVTVGSLAGFGFRRLVERLMDILPPDADVTWQIGATDVAGLGITRARATLPAHELQAELCRADVVVAHAGVGTALSALVAGRTPLLVPREQAYGEHVDDHQSQIASELQARGLAVARRVSDLDASDLVLAGNRRVQRAVSPPPLDLATLTRRRRRPSDRSHRAPLR</sequence>
<dbReference type="Proteomes" id="UP000437736">
    <property type="component" value="Unassembled WGS sequence"/>
</dbReference>
<evidence type="ECO:0000313" key="4">
    <source>
        <dbReference type="Proteomes" id="UP000437736"/>
    </source>
</evidence>
<reference evidence="3 4" key="1">
    <citation type="submission" date="2019-11" db="EMBL/GenBank/DDBJ databases">
        <title>Acidiferrimicrobium australis gen. nov., sp. nov., an acidophilic and obligately heterotrophic, member of the Actinobacteria that catalyses dissimilatory oxido- reduction of iron isolated from metal-rich acidic water in Chile.</title>
        <authorList>
            <person name="Gonzalez D."/>
            <person name="Huber K."/>
            <person name="Hedrich S."/>
            <person name="Rojas-Villalobos C."/>
            <person name="Quatrini R."/>
            <person name="Dinamarca M.A."/>
            <person name="Schwarz A."/>
            <person name="Canales C."/>
            <person name="Nancucheo I."/>
        </authorList>
    </citation>
    <scope>NUCLEOTIDE SEQUENCE [LARGE SCALE GENOMIC DNA]</scope>
    <source>
        <strain evidence="3 4">USS-CCA1</strain>
    </source>
</reference>
<keyword evidence="4" id="KW-1185">Reference proteome</keyword>
<dbReference type="Gene3D" id="3.40.50.2000">
    <property type="entry name" value="Glycogen Phosphorylase B"/>
    <property type="match status" value="1"/>
</dbReference>
<protein>
    <submittedName>
        <fullName evidence="3">Glycosyl transferase family 28</fullName>
    </submittedName>
</protein>
<dbReference type="Pfam" id="PF04101">
    <property type="entry name" value="Glyco_tran_28_C"/>
    <property type="match status" value="1"/>
</dbReference>
<gene>
    <name evidence="3" type="ORF">GHK86_04620</name>
</gene>
<accession>A0ABW9QQC3</accession>
<proteinExistence type="predicted"/>
<dbReference type="InterPro" id="IPR007235">
    <property type="entry name" value="Glyco_trans_28_C"/>
</dbReference>
<evidence type="ECO:0000256" key="1">
    <source>
        <dbReference type="SAM" id="MobiDB-lite"/>
    </source>
</evidence>
<name>A0ABW9QQC3_9ACTN</name>
<feature type="compositionally biased region" description="Basic and acidic residues" evidence="1">
    <location>
        <begin position="329"/>
        <end position="338"/>
    </location>
</feature>
<evidence type="ECO:0000259" key="2">
    <source>
        <dbReference type="Pfam" id="PF04101"/>
    </source>
</evidence>
<dbReference type="SUPFAM" id="SSF53756">
    <property type="entry name" value="UDP-Glycosyltransferase/glycogen phosphorylase"/>
    <property type="match status" value="1"/>
</dbReference>
<dbReference type="GO" id="GO:0016740">
    <property type="term" value="F:transferase activity"/>
    <property type="evidence" value="ECO:0007669"/>
    <property type="project" value="UniProtKB-KW"/>
</dbReference>